<name>E6X415_CELAD</name>
<gene>
    <name evidence="1" type="ordered locus">Celal_3083</name>
</gene>
<dbReference type="OrthoDB" id="9841768at2"/>
<organism evidence="1 2">
    <name type="scientific">Cellulophaga algicola (strain DSM 14237 / IC166 / ACAM 630)</name>
    <dbReference type="NCBI Taxonomy" id="688270"/>
    <lineage>
        <taxon>Bacteria</taxon>
        <taxon>Pseudomonadati</taxon>
        <taxon>Bacteroidota</taxon>
        <taxon>Flavobacteriia</taxon>
        <taxon>Flavobacteriales</taxon>
        <taxon>Flavobacteriaceae</taxon>
        <taxon>Cellulophaga</taxon>
    </lineage>
</organism>
<accession>E6X415</accession>
<dbReference type="KEGG" id="cao:Celal_3083"/>
<protein>
    <recommendedName>
        <fullName evidence="3">Lipoprotein</fullName>
    </recommendedName>
</protein>
<dbReference type="HOGENOM" id="CLU_1025618_0_0_10"/>
<reference evidence="1 2" key="1">
    <citation type="journal article" date="2010" name="Stand. Genomic Sci.">
        <title>Complete genome sequence of Cellulophaga algicola type strain (IC166).</title>
        <authorList>
            <person name="Abt B."/>
            <person name="Lu M."/>
            <person name="Misra M."/>
            <person name="Han C."/>
            <person name="Nolan M."/>
            <person name="Lucas S."/>
            <person name="Hammon N."/>
            <person name="Deshpande S."/>
            <person name="Cheng J.F."/>
            <person name="Tapia R."/>
            <person name="Goodwin L."/>
            <person name="Pitluck S."/>
            <person name="Liolios K."/>
            <person name="Pagani I."/>
            <person name="Ivanova N."/>
            <person name="Mavromatis K."/>
            <person name="Ovchinikova G."/>
            <person name="Pati A."/>
            <person name="Chen A."/>
            <person name="Palaniappan K."/>
            <person name="Land M."/>
            <person name="Hauser L."/>
            <person name="Chang Y.J."/>
            <person name="Jeffries C.D."/>
            <person name="Detter J.C."/>
            <person name="Brambilla E."/>
            <person name="Rohde M."/>
            <person name="Tindall B.J."/>
            <person name="Goker M."/>
            <person name="Woyke T."/>
            <person name="Bristow J."/>
            <person name="Eisen J.A."/>
            <person name="Markowitz V."/>
            <person name="Hugenholtz P."/>
            <person name="Kyrpides N.C."/>
            <person name="Klenk H.P."/>
            <person name="Lapidus A."/>
        </authorList>
    </citation>
    <scope>NUCLEOTIDE SEQUENCE [LARGE SCALE GENOMIC DNA]</scope>
    <source>
        <strain evidence="2">DSM 14237 / IC166 / ACAM 630</strain>
    </source>
</reference>
<keyword evidence="2" id="KW-1185">Reference proteome</keyword>
<dbReference type="AlphaFoldDB" id="E6X415"/>
<dbReference type="EMBL" id="CP002453">
    <property type="protein sequence ID" value="ADV50357.1"/>
    <property type="molecule type" value="Genomic_DNA"/>
</dbReference>
<evidence type="ECO:0000313" key="1">
    <source>
        <dbReference type="EMBL" id="ADV50357.1"/>
    </source>
</evidence>
<evidence type="ECO:0008006" key="3">
    <source>
        <dbReference type="Google" id="ProtNLM"/>
    </source>
</evidence>
<dbReference type="Proteomes" id="UP000008634">
    <property type="component" value="Chromosome"/>
</dbReference>
<dbReference type="eggNOG" id="ENOG50311A1">
    <property type="taxonomic scope" value="Bacteria"/>
</dbReference>
<evidence type="ECO:0000313" key="2">
    <source>
        <dbReference type="Proteomes" id="UP000008634"/>
    </source>
</evidence>
<sequence length="283" mass="33366">MKFIFIKVLGITLLLSSCMPKKNEDQKQSSSKFDLITSHKISDTKNLINEVMSDEKYVVCDCFNLNLAQKYAGTIDNISWLPTDFVKDIYCKGISHVERNNTDYPFESVYIENWEKKIIFSESANRDYRKVRVLEINDSTYYLTNWNKNNYKSSDSIFIAMRKNQISFITENDSIPYTDGIDSFRFTDPNLLKNVLTVSVFHNSYDLFDEDENKIDEAVTFDVLKNEIVNSQNFKTFNFTGYYLDEFYQMKLDGIKYFFNWNGKDINLRSTDGRVLRLEQQFK</sequence>
<dbReference type="RefSeq" id="WP_013551820.1">
    <property type="nucleotide sequence ID" value="NC_014934.1"/>
</dbReference>
<dbReference type="PROSITE" id="PS51257">
    <property type="entry name" value="PROKAR_LIPOPROTEIN"/>
    <property type="match status" value="1"/>
</dbReference>
<proteinExistence type="predicted"/>